<proteinExistence type="predicted"/>
<dbReference type="InterPro" id="IPR020393">
    <property type="entry name" value="Uncharacterised_YusU"/>
</dbReference>
<gene>
    <name evidence="2" type="ORF">ACFPU1_00300</name>
</gene>
<dbReference type="Pfam" id="PF10835">
    <property type="entry name" value="DUF2573"/>
    <property type="match status" value="1"/>
</dbReference>
<name>A0ABW0YIM9_9BACI</name>
<evidence type="ECO:0000313" key="2">
    <source>
        <dbReference type="EMBL" id="MFC5711212.1"/>
    </source>
</evidence>
<dbReference type="Proteomes" id="UP001596142">
    <property type="component" value="Unassembled WGS sequence"/>
</dbReference>
<evidence type="ECO:0000313" key="3">
    <source>
        <dbReference type="Proteomes" id="UP001596142"/>
    </source>
</evidence>
<comment type="caution">
    <text evidence="2">The sequence shown here is derived from an EMBL/GenBank/DDBJ whole genome shotgun (WGS) entry which is preliminary data.</text>
</comment>
<accession>A0ABW0YIM9</accession>
<dbReference type="RefSeq" id="WP_054636150.1">
    <property type="nucleotide sequence ID" value="NZ_JBHSOZ010000002.1"/>
</dbReference>
<keyword evidence="1" id="KW-0175">Coiled coil</keyword>
<evidence type="ECO:0000256" key="1">
    <source>
        <dbReference type="SAM" id="Coils"/>
    </source>
</evidence>
<protein>
    <submittedName>
        <fullName evidence="2">DUF2573 family protein</fullName>
    </submittedName>
</protein>
<feature type="coiled-coil region" evidence="1">
    <location>
        <begin position="56"/>
        <end position="83"/>
    </location>
</feature>
<reference evidence="3" key="1">
    <citation type="journal article" date="2019" name="Int. J. Syst. Evol. Microbiol.">
        <title>The Global Catalogue of Microorganisms (GCM) 10K type strain sequencing project: providing services to taxonomists for standard genome sequencing and annotation.</title>
        <authorList>
            <consortium name="The Broad Institute Genomics Platform"/>
            <consortium name="The Broad Institute Genome Sequencing Center for Infectious Disease"/>
            <person name="Wu L."/>
            <person name="Ma J."/>
        </authorList>
    </citation>
    <scope>NUCLEOTIDE SEQUENCE [LARGE SCALE GENOMIC DNA]</scope>
    <source>
        <strain evidence="3">CECT 7184</strain>
    </source>
</reference>
<dbReference type="EMBL" id="JBHSOZ010000002">
    <property type="protein sequence ID" value="MFC5711212.1"/>
    <property type="molecule type" value="Genomic_DNA"/>
</dbReference>
<sequence>MDKQFQEQVDGLLEKYTELLLGESTPELKKKVETWALYMHISKNMPPLTRHWIESYPDAKENMRELTGEIKRLNEANRKKGKEDQ</sequence>
<organism evidence="2 3">
    <name type="scientific">Thalassorhabdus alkalitolerans</name>
    <dbReference type="NCBI Taxonomy" id="2282697"/>
    <lineage>
        <taxon>Bacteria</taxon>
        <taxon>Bacillati</taxon>
        <taxon>Bacillota</taxon>
        <taxon>Bacilli</taxon>
        <taxon>Bacillales</taxon>
        <taxon>Bacillaceae</taxon>
        <taxon>Thalassorhabdus</taxon>
    </lineage>
</organism>
<keyword evidence="3" id="KW-1185">Reference proteome</keyword>